<evidence type="ECO:0000256" key="2">
    <source>
        <dbReference type="ARBA" id="ARBA00022630"/>
    </source>
</evidence>
<evidence type="ECO:0000313" key="7">
    <source>
        <dbReference type="Proteomes" id="UP000696485"/>
    </source>
</evidence>
<dbReference type="AlphaFoldDB" id="A0A9P5SJL1"/>
<dbReference type="SUPFAM" id="SSF51905">
    <property type="entry name" value="FAD/NAD(P)-binding domain"/>
    <property type="match status" value="1"/>
</dbReference>
<dbReference type="Pfam" id="PF01494">
    <property type="entry name" value="FAD_binding_3"/>
    <property type="match status" value="1"/>
</dbReference>
<dbReference type="InterPro" id="IPR050562">
    <property type="entry name" value="FAD_mOase_fung"/>
</dbReference>
<dbReference type="InterPro" id="IPR036188">
    <property type="entry name" value="FAD/NAD-bd_sf"/>
</dbReference>
<reference evidence="6" key="1">
    <citation type="journal article" date="2020" name="Fungal Divers.">
        <title>Resolving the Mortierellaceae phylogeny through synthesis of multi-gene phylogenetics and phylogenomics.</title>
        <authorList>
            <person name="Vandepol N."/>
            <person name="Liber J."/>
            <person name="Desiro A."/>
            <person name="Na H."/>
            <person name="Kennedy M."/>
            <person name="Barry K."/>
            <person name="Grigoriev I.V."/>
            <person name="Miller A.N."/>
            <person name="O'Donnell K."/>
            <person name="Stajich J.E."/>
            <person name="Bonito G."/>
        </authorList>
    </citation>
    <scope>NUCLEOTIDE SEQUENCE</scope>
    <source>
        <strain evidence="6">NVP1</strain>
    </source>
</reference>
<keyword evidence="7" id="KW-1185">Reference proteome</keyword>
<keyword evidence="2" id="KW-0285">Flavoprotein</keyword>
<organism evidence="6 7">
    <name type="scientific">Podila minutissima</name>
    <dbReference type="NCBI Taxonomy" id="64525"/>
    <lineage>
        <taxon>Eukaryota</taxon>
        <taxon>Fungi</taxon>
        <taxon>Fungi incertae sedis</taxon>
        <taxon>Mucoromycota</taxon>
        <taxon>Mortierellomycotina</taxon>
        <taxon>Mortierellomycetes</taxon>
        <taxon>Mortierellales</taxon>
        <taxon>Mortierellaceae</taxon>
        <taxon>Podila</taxon>
    </lineage>
</organism>
<dbReference type="Gene3D" id="3.50.50.60">
    <property type="entry name" value="FAD/NAD(P)-binding domain"/>
    <property type="match status" value="1"/>
</dbReference>
<dbReference type="PANTHER" id="PTHR47356:SF2">
    <property type="entry name" value="FAD-BINDING DOMAIN-CONTAINING PROTEIN-RELATED"/>
    <property type="match status" value="1"/>
</dbReference>
<comment type="caution">
    <text evidence="6">The sequence shown here is derived from an EMBL/GenBank/DDBJ whole genome shotgun (WGS) entry which is preliminary data.</text>
</comment>
<proteinExistence type="inferred from homology"/>
<feature type="domain" description="FAD-binding" evidence="5">
    <location>
        <begin position="26"/>
        <end position="328"/>
    </location>
</feature>
<comment type="similarity">
    <text evidence="1">Belongs to the paxM FAD-dependent monooxygenase family.</text>
</comment>
<dbReference type="EMBL" id="JAAAUY010000610">
    <property type="protein sequence ID" value="KAF9327945.1"/>
    <property type="molecule type" value="Genomic_DNA"/>
</dbReference>
<sequence>MSAGSRTGRFSSETSESRPIPKSPFVLIAGAGLGGLTMALLLEQANINYAVFERAAKVKPLGAAIAMTPNILPIFRQLNLLDELLRFCIPGKDLDVYRENMTRIGGIEGEYYKKITGYDTVFFWRPALYDWLLSKIPASKIHMGKKILAIQQSEEGVKIRCSDNTGYTGDVLIGADGAYSGVRQSLYKQLDQQGLLPEEDRKEMPMTYVCMVGTTKSLDPEKYPELKDPHSHFSTVLGKGKPHSISWGVMLQLGDKASADMMFRNSEWGPEANKSMLEEIYNFPIKNGGILGDLIEATDKDLISKVYVEEKLFQTWNHGRVALMGDGAVSAMQDAVVLANCLYDIEEATHENIEAALTDYRAQRIGHVTVQVNMSKMMGKAMFGQKWTERLMRNIMYNMPKWLQSKAHLQAAAYRPNIAFLPPVPNTTNLKLEPQKPSKRYMREQAERAKVASMVSMVSSTVVI</sequence>
<dbReference type="InterPro" id="IPR002938">
    <property type="entry name" value="FAD-bd"/>
</dbReference>
<accession>A0A9P5SJL1</accession>
<dbReference type="PRINTS" id="PR00420">
    <property type="entry name" value="RNGMNOXGNASE"/>
</dbReference>
<evidence type="ECO:0000313" key="6">
    <source>
        <dbReference type="EMBL" id="KAF9327945.1"/>
    </source>
</evidence>
<gene>
    <name evidence="6" type="ORF">BG006_008825</name>
</gene>
<protein>
    <recommendedName>
        <fullName evidence="5">FAD-binding domain-containing protein</fullName>
    </recommendedName>
</protein>
<dbReference type="PANTHER" id="PTHR47356">
    <property type="entry name" value="FAD-DEPENDENT MONOOXYGENASE ASQG-RELATED"/>
    <property type="match status" value="1"/>
</dbReference>
<evidence type="ECO:0000259" key="5">
    <source>
        <dbReference type="Pfam" id="PF01494"/>
    </source>
</evidence>
<dbReference type="Proteomes" id="UP000696485">
    <property type="component" value="Unassembled WGS sequence"/>
</dbReference>
<name>A0A9P5SJL1_9FUNG</name>
<keyword evidence="3" id="KW-0274">FAD</keyword>
<evidence type="ECO:0000256" key="4">
    <source>
        <dbReference type="ARBA" id="ARBA00023002"/>
    </source>
</evidence>
<dbReference type="GO" id="GO:0071949">
    <property type="term" value="F:FAD binding"/>
    <property type="evidence" value="ECO:0007669"/>
    <property type="project" value="InterPro"/>
</dbReference>
<dbReference type="GO" id="GO:0004497">
    <property type="term" value="F:monooxygenase activity"/>
    <property type="evidence" value="ECO:0007669"/>
    <property type="project" value="InterPro"/>
</dbReference>
<keyword evidence="4" id="KW-0560">Oxidoreductase</keyword>
<evidence type="ECO:0000256" key="3">
    <source>
        <dbReference type="ARBA" id="ARBA00022827"/>
    </source>
</evidence>
<evidence type="ECO:0000256" key="1">
    <source>
        <dbReference type="ARBA" id="ARBA00007992"/>
    </source>
</evidence>